<proteinExistence type="predicted"/>
<accession>A0A1M5EJP8</accession>
<evidence type="ECO:0000313" key="2">
    <source>
        <dbReference type="EMBL" id="SHF79396.1"/>
    </source>
</evidence>
<organism evidence="2 3">
    <name type="scientific">Arenibacter palladensis</name>
    <dbReference type="NCBI Taxonomy" id="237373"/>
    <lineage>
        <taxon>Bacteria</taxon>
        <taxon>Pseudomonadati</taxon>
        <taxon>Bacteroidota</taxon>
        <taxon>Flavobacteriia</taxon>
        <taxon>Flavobacteriales</taxon>
        <taxon>Flavobacteriaceae</taxon>
        <taxon>Arenibacter</taxon>
    </lineage>
</organism>
<protein>
    <recommendedName>
        <fullName evidence="4">Chaperone of endosialidase</fullName>
    </recommendedName>
</protein>
<evidence type="ECO:0008006" key="4">
    <source>
        <dbReference type="Google" id="ProtNLM"/>
    </source>
</evidence>
<sequence length="405" mass="43179">MKRKYIAPLAFLFVLYGYSQGNYYPASGNVGIGTLTPNYNLEVAGSFSATEIFVNGALMQSSPWSLSGVNTFYNAGRVGIGTNNPGYALDVSGTVNASNLLINGAPLPESPWSLSGSNTFYNAGRVGIGTNNPGFALDVAGTVNATNLLINGAPLPGSPWSLSGVNTFYNAGRVGIGTNNPGFALDVAGTVNATNLLINGAPLPASPWSVSGSETYYISGNVGIGTNNPNFDLDVDGTINANSILINGTLITASPWTVSGTNVYYNAGGRVGIGITNVPNGYALAVDGNVLAEEIRVELSQNWPDFVFTKNYDLPTLKEVERHILEKGHLENIPSAAEVRLNGIMLGEMNAKLLQKIEELTLYIIDQQKEIEELKHANSKFENEKDGLKILTSRLEKLEKYISEK</sequence>
<evidence type="ECO:0000256" key="1">
    <source>
        <dbReference type="SAM" id="Coils"/>
    </source>
</evidence>
<keyword evidence="1" id="KW-0175">Coiled coil</keyword>
<feature type="coiled-coil region" evidence="1">
    <location>
        <begin position="357"/>
        <end position="391"/>
    </location>
</feature>
<dbReference type="EMBL" id="FQUX01000007">
    <property type="protein sequence ID" value="SHF79396.1"/>
    <property type="molecule type" value="Genomic_DNA"/>
</dbReference>
<keyword evidence="3" id="KW-1185">Reference proteome</keyword>
<evidence type="ECO:0000313" key="3">
    <source>
        <dbReference type="Proteomes" id="UP000184406"/>
    </source>
</evidence>
<name>A0A1M5EJP8_9FLAO</name>
<dbReference type="AlphaFoldDB" id="A0A1M5EJP8"/>
<reference evidence="3" key="1">
    <citation type="submission" date="2016-11" db="EMBL/GenBank/DDBJ databases">
        <authorList>
            <person name="Varghese N."/>
            <person name="Submissions S."/>
        </authorList>
    </citation>
    <scope>NUCLEOTIDE SEQUENCE [LARGE SCALE GENOMIC DNA]</scope>
    <source>
        <strain evidence="3">DSM 17539</strain>
    </source>
</reference>
<dbReference type="RefSeq" id="WP_072864019.1">
    <property type="nucleotide sequence ID" value="NZ_FQUX01000007.1"/>
</dbReference>
<dbReference type="OrthoDB" id="658938at2"/>
<gene>
    <name evidence="2" type="ORF">SAMN03080594_107160</name>
</gene>
<dbReference type="Proteomes" id="UP000184406">
    <property type="component" value="Unassembled WGS sequence"/>
</dbReference>